<gene>
    <name evidence="3" type="ORF">FMUND_10077</name>
</gene>
<feature type="region of interest" description="Disordered" evidence="1">
    <location>
        <begin position="380"/>
        <end position="400"/>
    </location>
</feature>
<proteinExistence type="predicted"/>
<evidence type="ECO:0000313" key="4">
    <source>
        <dbReference type="Proteomes" id="UP000544331"/>
    </source>
</evidence>
<feature type="compositionally biased region" description="Basic and acidic residues" evidence="1">
    <location>
        <begin position="645"/>
        <end position="654"/>
    </location>
</feature>
<organism evidence="3 4">
    <name type="scientific">Fusarium mundagurra</name>
    <dbReference type="NCBI Taxonomy" id="1567541"/>
    <lineage>
        <taxon>Eukaryota</taxon>
        <taxon>Fungi</taxon>
        <taxon>Dikarya</taxon>
        <taxon>Ascomycota</taxon>
        <taxon>Pezizomycotina</taxon>
        <taxon>Sordariomycetes</taxon>
        <taxon>Hypocreomycetidae</taxon>
        <taxon>Hypocreales</taxon>
        <taxon>Nectriaceae</taxon>
        <taxon>Fusarium</taxon>
        <taxon>Fusarium fujikuroi species complex</taxon>
    </lineage>
</organism>
<evidence type="ECO:0000256" key="1">
    <source>
        <dbReference type="SAM" id="MobiDB-lite"/>
    </source>
</evidence>
<feature type="region of interest" description="Disordered" evidence="1">
    <location>
        <begin position="645"/>
        <end position="670"/>
    </location>
</feature>
<feature type="signal peptide" evidence="2">
    <location>
        <begin position="1"/>
        <end position="22"/>
    </location>
</feature>
<feature type="chain" id="PRO_5034242889" evidence="2">
    <location>
        <begin position="23"/>
        <end position="691"/>
    </location>
</feature>
<comment type="caution">
    <text evidence="3">The sequence shown here is derived from an EMBL/GenBank/DDBJ whole genome shotgun (WGS) entry which is preliminary data.</text>
</comment>
<dbReference type="OrthoDB" id="5132818at2759"/>
<feature type="compositionally biased region" description="Acidic residues" evidence="1">
    <location>
        <begin position="655"/>
        <end position="666"/>
    </location>
</feature>
<dbReference type="AlphaFoldDB" id="A0A8H6DBR3"/>
<accession>A0A8H6DBR3</accession>
<reference evidence="3 4" key="1">
    <citation type="submission" date="2020-05" db="EMBL/GenBank/DDBJ databases">
        <title>Identification and distribution of gene clusters putatively required for synthesis of sphingolipid metabolism inhibitors in phylogenetically diverse species of the filamentous fungus Fusarium.</title>
        <authorList>
            <person name="Kim H.-S."/>
            <person name="Busman M."/>
            <person name="Brown D.W."/>
            <person name="Divon H."/>
            <person name="Uhlig S."/>
            <person name="Proctor R.H."/>
        </authorList>
    </citation>
    <scope>NUCLEOTIDE SEQUENCE [LARGE SCALE GENOMIC DNA]</scope>
    <source>
        <strain evidence="3 4">NRRL 66235</strain>
    </source>
</reference>
<keyword evidence="4" id="KW-1185">Reference proteome</keyword>
<evidence type="ECO:0000313" key="3">
    <source>
        <dbReference type="EMBL" id="KAF5709467.1"/>
    </source>
</evidence>
<sequence length="691" mass="75906">MKAGNFLLSALSLAANLCTTKAADCGGYGVGSDSIGACTDRTGNYKDREIFCTTLVGQGNWKRTCQNGRNSGKCHFEYQGPGMPQQMCWDAYENIINQCFNHQNGGGYHYGTWSLNGHCIFSAILLYLSGTCLAQNAVSLPNCPMELRRVGEDLQIYNSTRTLSYKFKGQSKPWYITAAVTDVRLPNGKFVSGSSSERDPRLELSVFVSVPRGYGASPDGRDIRVCSHMMAGVKLTSDNPADAEYSCKGVISDKCVKEYENATLSVPALGQRCPNFASLESDLSTECRNQVFAGDSLAWNFSSTRCSLDKMPYLDLPANYTTFGTGEWAGFNGDDDREDFDRYDMRVQESIPVLMSVANGNGSIESKLLRIAPDLVVPGSRKPESKLGDQAEEGNTAPSDFTDNVDKRAIFFNASGTLPIEFKGAKHPWYISTAVTDERDQNRTFDGAHSRQWIKGFISVPRYLVADRSVGVCSYMFQGLNSSSENPDNADESCKGVISDECIEEFENSTLPVRTNRGCPSSAAFILSAECKKHLTLYQQGKFGAPVWRLAVWLILFLRLVEPRNISTDSCTLGNIPNLEVPVDYWTYGGSISSGETGSDDYDDFDSYDMRVEQTISIFTVVSGGGISDRKLVCMAPDKVVSGSRKPELKLEGTERDEDEEDEDKDENTASRVGGLGAVFLNTVVMIFTLL</sequence>
<dbReference type="Proteomes" id="UP000544331">
    <property type="component" value="Unassembled WGS sequence"/>
</dbReference>
<dbReference type="EMBL" id="JAAOAN010000357">
    <property type="protein sequence ID" value="KAF5709467.1"/>
    <property type="molecule type" value="Genomic_DNA"/>
</dbReference>
<name>A0A8H6DBR3_9HYPO</name>
<protein>
    <submittedName>
        <fullName evidence="3">Uncharacterized protein</fullName>
    </submittedName>
</protein>
<keyword evidence="2" id="KW-0732">Signal</keyword>
<evidence type="ECO:0000256" key="2">
    <source>
        <dbReference type="SAM" id="SignalP"/>
    </source>
</evidence>